<reference evidence="1 2" key="1">
    <citation type="submission" date="2014-04" db="EMBL/GenBank/DDBJ databases">
        <authorList>
            <consortium name="DOE Joint Genome Institute"/>
            <person name="Kuo A."/>
            <person name="Kohler A."/>
            <person name="Costa M.D."/>
            <person name="Nagy L.G."/>
            <person name="Floudas D."/>
            <person name="Copeland A."/>
            <person name="Barry K.W."/>
            <person name="Cichocki N."/>
            <person name="Veneault-Fourrey C."/>
            <person name="LaButti K."/>
            <person name="Lindquist E.A."/>
            <person name="Lipzen A."/>
            <person name="Lundell T."/>
            <person name="Morin E."/>
            <person name="Murat C."/>
            <person name="Sun H."/>
            <person name="Tunlid A."/>
            <person name="Henrissat B."/>
            <person name="Grigoriev I.V."/>
            <person name="Hibbett D.S."/>
            <person name="Martin F."/>
            <person name="Nordberg H.P."/>
            <person name="Cantor M.N."/>
            <person name="Hua S.X."/>
        </authorList>
    </citation>
    <scope>NUCLEOTIDE SEQUENCE [LARGE SCALE GENOMIC DNA]</scope>
    <source>
        <strain evidence="1 2">441</strain>
    </source>
</reference>
<sequence>MHFLPRRAGSYLSRTLSSVAGRIHSFEPGAFMRALVNIQLDRVSRIRCMSMRFTSTRMSICRVLHSFPAASCPDYLGSNTYARVVFSKIDRLLVGAGIHKCPGVCTSDVVCSCILQRLGFAASDFELR</sequence>
<proteinExistence type="predicted"/>
<keyword evidence="2" id="KW-1185">Reference proteome</keyword>
<dbReference type="EMBL" id="KN833688">
    <property type="protein sequence ID" value="KIK29730.1"/>
    <property type="molecule type" value="Genomic_DNA"/>
</dbReference>
<evidence type="ECO:0000313" key="1">
    <source>
        <dbReference type="EMBL" id="KIK29730.1"/>
    </source>
</evidence>
<dbReference type="Proteomes" id="UP000054018">
    <property type="component" value="Unassembled WGS sequence"/>
</dbReference>
<organism evidence="1 2">
    <name type="scientific">Pisolithus microcarpus 441</name>
    <dbReference type="NCBI Taxonomy" id="765257"/>
    <lineage>
        <taxon>Eukaryota</taxon>
        <taxon>Fungi</taxon>
        <taxon>Dikarya</taxon>
        <taxon>Basidiomycota</taxon>
        <taxon>Agaricomycotina</taxon>
        <taxon>Agaricomycetes</taxon>
        <taxon>Agaricomycetidae</taxon>
        <taxon>Boletales</taxon>
        <taxon>Sclerodermatineae</taxon>
        <taxon>Pisolithaceae</taxon>
        <taxon>Pisolithus</taxon>
    </lineage>
</organism>
<gene>
    <name evidence="1" type="ORF">PISMIDRAFT_440232</name>
</gene>
<accession>A0A0C9YX80</accession>
<name>A0A0C9YX80_9AGAM</name>
<dbReference type="HOGENOM" id="CLU_1960444_0_0_1"/>
<evidence type="ECO:0000313" key="2">
    <source>
        <dbReference type="Proteomes" id="UP000054018"/>
    </source>
</evidence>
<protein>
    <submittedName>
        <fullName evidence="1">Unplaced genomic scaffold scaffold_4, whole genome shotgun sequence</fullName>
    </submittedName>
</protein>
<dbReference type="AlphaFoldDB" id="A0A0C9YX80"/>
<reference evidence="2" key="2">
    <citation type="submission" date="2015-01" db="EMBL/GenBank/DDBJ databases">
        <title>Evolutionary Origins and Diversification of the Mycorrhizal Mutualists.</title>
        <authorList>
            <consortium name="DOE Joint Genome Institute"/>
            <consortium name="Mycorrhizal Genomics Consortium"/>
            <person name="Kohler A."/>
            <person name="Kuo A."/>
            <person name="Nagy L.G."/>
            <person name="Floudas D."/>
            <person name="Copeland A."/>
            <person name="Barry K.W."/>
            <person name="Cichocki N."/>
            <person name="Veneault-Fourrey C."/>
            <person name="LaButti K."/>
            <person name="Lindquist E.A."/>
            <person name="Lipzen A."/>
            <person name="Lundell T."/>
            <person name="Morin E."/>
            <person name="Murat C."/>
            <person name="Riley R."/>
            <person name="Ohm R."/>
            <person name="Sun H."/>
            <person name="Tunlid A."/>
            <person name="Henrissat B."/>
            <person name="Grigoriev I.V."/>
            <person name="Hibbett D.S."/>
            <person name="Martin F."/>
        </authorList>
    </citation>
    <scope>NUCLEOTIDE SEQUENCE [LARGE SCALE GENOMIC DNA]</scope>
    <source>
        <strain evidence="2">441</strain>
    </source>
</reference>